<accession>A0A6G1C4P3</accession>
<name>A0A6G1C4P3_9ORYZ</name>
<organism evidence="2 3">
    <name type="scientific">Oryza meyeriana var. granulata</name>
    <dbReference type="NCBI Taxonomy" id="110450"/>
    <lineage>
        <taxon>Eukaryota</taxon>
        <taxon>Viridiplantae</taxon>
        <taxon>Streptophyta</taxon>
        <taxon>Embryophyta</taxon>
        <taxon>Tracheophyta</taxon>
        <taxon>Spermatophyta</taxon>
        <taxon>Magnoliopsida</taxon>
        <taxon>Liliopsida</taxon>
        <taxon>Poales</taxon>
        <taxon>Poaceae</taxon>
        <taxon>BOP clade</taxon>
        <taxon>Oryzoideae</taxon>
        <taxon>Oryzeae</taxon>
        <taxon>Oryzinae</taxon>
        <taxon>Oryza</taxon>
        <taxon>Oryza meyeriana</taxon>
    </lineage>
</organism>
<feature type="region of interest" description="Disordered" evidence="1">
    <location>
        <begin position="78"/>
        <end position="100"/>
    </location>
</feature>
<gene>
    <name evidence="2" type="ORF">E2562_004988</name>
</gene>
<dbReference type="Proteomes" id="UP000479710">
    <property type="component" value="Unassembled WGS sequence"/>
</dbReference>
<evidence type="ECO:0000256" key="1">
    <source>
        <dbReference type="SAM" id="MobiDB-lite"/>
    </source>
</evidence>
<proteinExistence type="predicted"/>
<keyword evidence="3" id="KW-1185">Reference proteome</keyword>
<dbReference type="AlphaFoldDB" id="A0A6G1C4P3"/>
<sequence>MRWRRFGTPRDGGVELQVREETATAVSLRWRVGGTPSQRTKRENGGRVIEEDRRRGAMRPPFFGNSLVAALYITRCRSSSTGSSDWNAQGRTAIGRARKG</sequence>
<evidence type="ECO:0000313" key="3">
    <source>
        <dbReference type="Proteomes" id="UP000479710"/>
    </source>
</evidence>
<feature type="compositionally biased region" description="Polar residues" evidence="1">
    <location>
        <begin position="78"/>
        <end position="90"/>
    </location>
</feature>
<evidence type="ECO:0000313" key="2">
    <source>
        <dbReference type="EMBL" id="KAF0895001.1"/>
    </source>
</evidence>
<dbReference type="EMBL" id="SPHZ02000010">
    <property type="protein sequence ID" value="KAF0895001.1"/>
    <property type="molecule type" value="Genomic_DNA"/>
</dbReference>
<reference evidence="2 3" key="1">
    <citation type="submission" date="2019-11" db="EMBL/GenBank/DDBJ databases">
        <title>Whole genome sequence of Oryza granulata.</title>
        <authorList>
            <person name="Li W."/>
        </authorList>
    </citation>
    <scope>NUCLEOTIDE SEQUENCE [LARGE SCALE GENOMIC DNA]</scope>
    <source>
        <strain evidence="3">cv. Menghai</strain>
        <tissue evidence="2">Leaf</tissue>
    </source>
</reference>
<protein>
    <submittedName>
        <fullName evidence="2">Uncharacterized protein</fullName>
    </submittedName>
</protein>
<comment type="caution">
    <text evidence="2">The sequence shown here is derived from an EMBL/GenBank/DDBJ whole genome shotgun (WGS) entry which is preliminary data.</text>
</comment>